<dbReference type="EMBL" id="OU895877">
    <property type="protein sequence ID" value="CAG9797496.1"/>
    <property type="molecule type" value="Genomic_DNA"/>
</dbReference>
<name>A0A9N9RGJ0_9DIPT</name>
<gene>
    <name evidence="2" type="ORF">CHIRRI_LOCUS494</name>
</gene>
<dbReference type="AlphaFoldDB" id="A0A9N9RGJ0"/>
<organism evidence="2 3">
    <name type="scientific">Chironomus riparius</name>
    <dbReference type="NCBI Taxonomy" id="315576"/>
    <lineage>
        <taxon>Eukaryota</taxon>
        <taxon>Metazoa</taxon>
        <taxon>Ecdysozoa</taxon>
        <taxon>Arthropoda</taxon>
        <taxon>Hexapoda</taxon>
        <taxon>Insecta</taxon>
        <taxon>Pterygota</taxon>
        <taxon>Neoptera</taxon>
        <taxon>Endopterygota</taxon>
        <taxon>Diptera</taxon>
        <taxon>Nematocera</taxon>
        <taxon>Chironomoidea</taxon>
        <taxon>Chironomidae</taxon>
        <taxon>Chironominae</taxon>
        <taxon>Chironomus</taxon>
    </lineage>
</organism>
<accession>A0A9N9RGJ0</accession>
<protein>
    <submittedName>
        <fullName evidence="2">Uncharacterized protein</fullName>
    </submittedName>
</protein>
<dbReference type="Proteomes" id="UP001153620">
    <property type="component" value="Chromosome 1"/>
</dbReference>
<feature type="region of interest" description="Disordered" evidence="1">
    <location>
        <begin position="271"/>
        <end position="312"/>
    </location>
</feature>
<reference evidence="2" key="1">
    <citation type="submission" date="2022-01" db="EMBL/GenBank/DDBJ databases">
        <authorList>
            <person name="King R."/>
        </authorList>
    </citation>
    <scope>NUCLEOTIDE SEQUENCE</scope>
</reference>
<reference evidence="2" key="2">
    <citation type="submission" date="2022-10" db="EMBL/GenBank/DDBJ databases">
        <authorList>
            <consortium name="ENA_rothamsted_submissions"/>
            <consortium name="culmorum"/>
            <person name="King R."/>
        </authorList>
    </citation>
    <scope>NUCLEOTIDE SEQUENCE</scope>
</reference>
<sequence>MSILKIPIQFVDDGRDSQLLTIVDSILSRATLPDINYAGKYEKIPVATYLKGLPRIKPAEGFTRLLMEMLIHFDAQKTVTYIRLGYDNKKKKCRNDCYVTYLNQNSAKLFAGELEPIKHSVYGVEIEASMSKNVPLIMRTSETFRLNNNVAPWSEEIESHNQLIVKQQAPFDHPRRNEVDEYTGDTSLIRFPIVAANNSNERHTSTSSIKPLKVQSTIQKVSFKPSFKPAKLTRTATKDKNKEHAINKDSDINLKINIKAATEKEGPKRIVYDLTEKRRSSKQVELSSDSSTDSDDSDQRLLIDEDVALESE</sequence>
<proteinExistence type="predicted"/>
<evidence type="ECO:0000313" key="2">
    <source>
        <dbReference type="EMBL" id="CAG9797496.1"/>
    </source>
</evidence>
<keyword evidence="3" id="KW-1185">Reference proteome</keyword>
<evidence type="ECO:0000256" key="1">
    <source>
        <dbReference type="SAM" id="MobiDB-lite"/>
    </source>
</evidence>
<evidence type="ECO:0000313" key="3">
    <source>
        <dbReference type="Proteomes" id="UP001153620"/>
    </source>
</evidence>